<feature type="domain" description="Rad50/SbcC-type AAA" evidence="1">
    <location>
        <begin position="5"/>
        <end position="41"/>
    </location>
</feature>
<gene>
    <name evidence="2" type="ORF">COI69_33445</name>
</gene>
<proteinExistence type="predicted"/>
<dbReference type="Proteomes" id="UP000225135">
    <property type="component" value="Unassembled WGS sequence"/>
</dbReference>
<dbReference type="InterPro" id="IPR038729">
    <property type="entry name" value="Rad50/SbcC_AAA"/>
</dbReference>
<evidence type="ECO:0000259" key="1">
    <source>
        <dbReference type="Pfam" id="PF13476"/>
    </source>
</evidence>
<accession>A0A9X7HJ62</accession>
<dbReference type="AlphaFoldDB" id="A0A9X7HJ62"/>
<sequence>MKIDKIIYNNFRNYKGEQIFKLNNYITILYGDNGNGKSSFF</sequence>
<reference evidence="2 3" key="1">
    <citation type="submission" date="2017-09" db="EMBL/GenBank/DDBJ databases">
        <title>Large-scale bioinformatics analysis of Bacillus genomes uncovers conserved roles of natural products in bacterial physiology.</title>
        <authorList>
            <consortium name="Agbiome Team Llc"/>
            <person name="Bleich R.M."/>
            <person name="Grubbs K.J."/>
            <person name="Santa Maria K.C."/>
            <person name="Allen S.E."/>
            <person name="Farag S."/>
            <person name="Shank E.A."/>
            <person name="Bowers A."/>
        </authorList>
    </citation>
    <scope>NUCLEOTIDE SEQUENCE [LARGE SCALE GENOMIC DNA]</scope>
    <source>
        <strain evidence="2 3">AFS029792</strain>
    </source>
</reference>
<dbReference type="SUPFAM" id="SSF52540">
    <property type="entry name" value="P-loop containing nucleoside triphosphate hydrolases"/>
    <property type="match status" value="1"/>
</dbReference>
<dbReference type="GO" id="GO:0006302">
    <property type="term" value="P:double-strand break repair"/>
    <property type="evidence" value="ECO:0007669"/>
    <property type="project" value="InterPro"/>
</dbReference>
<dbReference type="RefSeq" id="WP_080117422.1">
    <property type="nucleotide sequence ID" value="NZ_NUQH01000138.1"/>
</dbReference>
<dbReference type="EMBL" id="NUUR01000188">
    <property type="protein sequence ID" value="PHG70966.1"/>
    <property type="molecule type" value="Genomic_DNA"/>
</dbReference>
<comment type="caution">
    <text evidence="2">The sequence shown here is derived from an EMBL/GenBank/DDBJ whole genome shotgun (WGS) entry which is preliminary data.</text>
</comment>
<organism evidence="2 3">
    <name type="scientific">Bacillus cereus</name>
    <dbReference type="NCBI Taxonomy" id="1396"/>
    <lineage>
        <taxon>Bacteria</taxon>
        <taxon>Bacillati</taxon>
        <taxon>Bacillota</taxon>
        <taxon>Bacilli</taxon>
        <taxon>Bacillales</taxon>
        <taxon>Bacillaceae</taxon>
        <taxon>Bacillus</taxon>
        <taxon>Bacillus cereus group</taxon>
    </lineage>
</organism>
<dbReference type="GO" id="GO:0016887">
    <property type="term" value="F:ATP hydrolysis activity"/>
    <property type="evidence" value="ECO:0007669"/>
    <property type="project" value="InterPro"/>
</dbReference>
<dbReference type="Gene3D" id="3.40.50.300">
    <property type="entry name" value="P-loop containing nucleotide triphosphate hydrolases"/>
    <property type="match status" value="1"/>
</dbReference>
<name>A0A9X7HJ62_BACCE</name>
<dbReference type="InterPro" id="IPR027417">
    <property type="entry name" value="P-loop_NTPase"/>
</dbReference>
<protein>
    <recommendedName>
        <fullName evidence="1">Rad50/SbcC-type AAA domain-containing protein</fullName>
    </recommendedName>
</protein>
<dbReference type="Pfam" id="PF13476">
    <property type="entry name" value="AAA_23"/>
    <property type="match status" value="1"/>
</dbReference>
<evidence type="ECO:0000313" key="2">
    <source>
        <dbReference type="EMBL" id="PHG70966.1"/>
    </source>
</evidence>
<evidence type="ECO:0000313" key="3">
    <source>
        <dbReference type="Proteomes" id="UP000225135"/>
    </source>
</evidence>